<dbReference type="PANTHER" id="PTHR27005">
    <property type="entry name" value="WALL-ASSOCIATED RECEPTOR KINASE-LIKE 21"/>
    <property type="match status" value="1"/>
</dbReference>
<evidence type="ECO:0000256" key="1">
    <source>
        <dbReference type="ARBA" id="ARBA00022741"/>
    </source>
</evidence>
<reference evidence="4 5" key="1">
    <citation type="submission" date="2020-10" db="EMBL/GenBank/DDBJ databases">
        <title>The Coptis chinensis genome and diversification of protoberbering-type alkaloids.</title>
        <authorList>
            <person name="Wang B."/>
            <person name="Shu S."/>
            <person name="Song C."/>
            <person name="Liu Y."/>
        </authorList>
    </citation>
    <scope>NUCLEOTIDE SEQUENCE [LARGE SCALE GENOMIC DNA]</scope>
    <source>
        <strain evidence="4">HL-2020</strain>
        <tissue evidence="4">Leaf</tissue>
    </source>
</reference>
<accession>A0A835IIE8</accession>
<dbReference type="OrthoDB" id="75710at2759"/>
<dbReference type="Gene3D" id="1.10.510.10">
    <property type="entry name" value="Transferase(Phosphotransferase) domain 1"/>
    <property type="match status" value="1"/>
</dbReference>
<dbReference type="EMBL" id="JADFTS010000003">
    <property type="protein sequence ID" value="KAF9617022.1"/>
    <property type="molecule type" value="Genomic_DNA"/>
</dbReference>
<comment type="caution">
    <text evidence="4">The sequence shown here is derived from an EMBL/GenBank/DDBJ whole genome shotgun (WGS) entry which is preliminary data.</text>
</comment>
<keyword evidence="1" id="KW-0547">Nucleotide-binding</keyword>
<evidence type="ECO:0000313" key="5">
    <source>
        <dbReference type="Proteomes" id="UP000631114"/>
    </source>
</evidence>
<dbReference type="GO" id="GO:0004674">
    <property type="term" value="F:protein serine/threonine kinase activity"/>
    <property type="evidence" value="ECO:0007669"/>
    <property type="project" value="TreeGrafter"/>
</dbReference>
<organism evidence="4 5">
    <name type="scientific">Coptis chinensis</name>
    <dbReference type="NCBI Taxonomy" id="261450"/>
    <lineage>
        <taxon>Eukaryota</taxon>
        <taxon>Viridiplantae</taxon>
        <taxon>Streptophyta</taxon>
        <taxon>Embryophyta</taxon>
        <taxon>Tracheophyta</taxon>
        <taxon>Spermatophyta</taxon>
        <taxon>Magnoliopsida</taxon>
        <taxon>Ranunculales</taxon>
        <taxon>Ranunculaceae</taxon>
        <taxon>Coptidoideae</taxon>
        <taxon>Coptis</taxon>
    </lineage>
</organism>
<name>A0A835IIE8_9MAGN</name>
<dbReference type="SUPFAM" id="SSF56112">
    <property type="entry name" value="Protein kinase-like (PK-like)"/>
    <property type="match status" value="1"/>
</dbReference>
<dbReference type="Pfam" id="PF00069">
    <property type="entry name" value="Pkinase"/>
    <property type="match status" value="1"/>
</dbReference>
<evidence type="ECO:0000259" key="3">
    <source>
        <dbReference type="PROSITE" id="PS50011"/>
    </source>
</evidence>
<feature type="domain" description="Protein kinase" evidence="3">
    <location>
        <begin position="1"/>
        <end position="139"/>
    </location>
</feature>
<dbReference type="GO" id="GO:0007166">
    <property type="term" value="P:cell surface receptor signaling pathway"/>
    <property type="evidence" value="ECO:0007669"/>
    <property type="project" value="InterPro"/>
</dbReference>
<keyword evidence="5" id="KW-1185">Reference proteome</keyword>
<dbReference type="InterPro" id="IPR011009">
    <property type="entry name" value="Kinase-like_dom_sf"/>
</dbReference>
<dbReference type="InterPro" id="IPR000719">
    <property type="entry name" value="Prot_kinase_dom"/>
</dbReference>
<dbReference type="GO" id="GO:0005886">
    <property type="term" value="C:plasma membrane"/>
    <property type="evidence" value="ECO:0007669"/>
    <property type="project" value="TreeGrafter"/>
</dbReference>
<dbReference type="AlphaFoldDB" id="A0A835IIE8"/>
<keyword evidence="2" id="KW-0067">ATP-binding</keyword>
<gene>
    <name evidence="4" type="ORF">IFM89_033092</name>
</gene>
<evidence type="ECO:0000256" key="2">
    <source>
        <dbReference type="ARBA" id="ARBA00022840"/>
    </source>
</evidence>
<dbReference type="PROSITE" id="PS50011">
    <property type="entry name" value="PROTEIN_KINASE_DOM"/>
    <property type="match status" value="1"/>
</dbReference>
<dbReference type="Proteomes" id="UP000631114">
    <property type="component" value="Unassembled WGS sequence"/>
</dbReference>
<protein>
    <recommendedName>
        <fullName evidence="3">Protein kinase domain-containing protein</fullName>
    </recommendedName>
</protein>
<dbReference type="GO" id="GO:0005524">
    <property type="term" value="F:ATP binding"/>
    <property type="evidence" value="ECO:0007669"/>
    <property type="project" value="UniProtKB-KW"/>
</dbReference>
<proteinExistence type="predicted"/>
<dbReference type="InterPro" id="IPR045274">
    <property type="entry name" value="WAK-like"/>
</dbReference>
<evidence type="ECO:0000313" key="4">
    <source>
        <dbReference type="EMBL" id="KAF9617022.1"/>
    </source>
</evidence>
<sequence length="149" mass="16987">MDIADAVTYLHLANSKTIIHRHISSDNIFLDQHFGTKLSDFGLSVSIPYGERHVDAQVVGTFGFTAPECIATGRYTEKSDVFGFGAMLTELYLETNIFHLENKEQLKACSELALRYVEQDPEERPTMKEVAQELRQITLLQQRKDCKDF</sequence>
<dbReference type="PANTHER" id="PTHR27005:SF522">
    <property type="entry name" value="NON-FUNCTIONAL PSEUDOKINASE ZED1-LIKE"/>
    <property type="match status" value="1"/>
</dbReference>